<keyword evidence="3" id="KW-1185">Reference proteome</keyword>
<evidence type="ECO:0000259" key="1">
    <source>
        <dbReference type="Pfam" id="PF01584"/>
    </source>
</evidence>
<dbReference type="EMBL" id="BAABBN010000007">
    <property type="protein sequence ID" value="GAA3927049.1"/>
    <property type="molecule type" value="Genomic_DNA"/>
</dbReference>
<name>A0ABP7MNM4_9GAMM</name>
<evidence type="ECO:0000313" key="3">
    <source>
        <dbReference type="Proteomes" id="UP001501565"/>
    </source>
</evidence>
<feature type="domain" description="CheW-like" evidence="1">
    <location>
        <begin position="17"/>
        <end position="141"/>
    </location>
</feature>
<reference evidence="3" key="1">
    <citation type="journal article" date="2019" name="Int. J. Syst. Evol. Microbiol.">
        <title>The Global Catalogue of Microorganisms (GCM) 10K type strain sequencing project: providing services to taxonomists for standard genome sequencing and annotation.</title>
        <authorList>
            <consortium name="The Broad Institute Genomics Platform"/>
            <consortium name="The Broad Institute Genome Sequencing Center for Infectious Disease"/>
            <person name="Wu L."/>
            <person name="Ma J."/>
        </authorList>
    </citation>
    <scope>NUCLEOTIDE SEQUENCE [LARGE SCALE GENOMIC DNA]</scope>
    <source>
        <strain evidence="3">JCM 17551</strain>
    </source>
</reference>
<sequence>MAEQLSQVACLRFPKEPKNIVLPNVSVAEVIPYQAPKKETGPEWLLGYFSWRNIQVPIVSIELLNEEKPFEVNERTRLAVINRLSGKSKFEFFAVPFADLPTLVRVHADEMKSSDAFLLPVERAAAELEDQTVVIPDLEKIELMLTQLG</sequence>
<dbReference type="SUPFAM" id="SSF50341">
    <property type="entry name" value="CheW-like"/>
    <property type="match status" value="1"/>
</dbReference>
<proteinExistence type="predicted"/>
<comment type="caution">
    <text evidence="2">The sequence shown here is derived from an EMBL/GenBank/DDBJ whole genome shotgun (WGS) entry which is preliminary data.</text>
</comment>
<accession>A0ABP7MNM4</accession>
<dbReference type="InterPro" id="IPR036061">
    <property type="entry name" value="CheW-like_dom_sf"/>
</dbReference>
<organism evidence="2 3">
    <name type="scientific">Litoribacillus peritrichatus</name>
    <dbReference type="NCBI Taxonomy" id="718191"/>
    <lineage>
        <taxon>Bacteria</taxon>
        <taxon>Pseudomonadati</taxon>
        <taxon>Pseudomonadota</taxon>
        <taxon>Gammaproteobacteria</taxon>
        <taxon>Oceanospirillales</taxon>
        <taxon>Oceanospirillaceae</taxon>
        <taxon>Litoribacillus</taxon>
    </lineage>
</organism>
<dbReference type="InterPro" id="IPR002545">
    <property type="entry name" value="CheW-lke_dom"/>
</dbReference>
<evidence type="ECO:0000313" key="2">
    <source>
        <dbReference type="EMBL" id="GAA3927049.1"/>
    </source>
</evidence>
<gene>
    <name evidence="2" type="ORF">GCM10022277_24050</name>
</gene>
<dbReference type="RefSeq" id="WP_344798778.1">
    <property type="nucleotide sequence ID" value="NZ_BAABBN010000007.1"/>
</dbReference>
<dbReference type="Pfam" id="PF01584">
    <property type="entry name" value="CheW"/>
    <property type="match status" value="1"/>
</dbReference>
<protein>
    <submittedName>
        <fullName evidence="2">Chemotaxis protein CheW</fullName>
    </submittedName>
</protein>
<dbReference type="Proteomes" id="UP001501565">
    <property type="component" value="Unassembled WGS sequence"/>
</dbReference>